<organism evidence="9 10">
    <name type="scientific">Acropora cervicornis</name>
    <name type="common">Staghorn coral</name>
    <dbReference type="NCBI Taxonomy" id="6130"/>
    <lineage>
        <taxon>Eukaryota</taxon>
        <taxon>Metazoa</taxon>
        <taxon>Cnidaria</taxon>
        <taxon>Anthozoa</taxon>
        <taxon>Hexacorallia</taxon>
        <taxon>Scleractinia</taxon>
        <taxon>Astrocoeniina</taxon>
        <taxon>Acroporidae</taxon>
        <taxon>Acropora</taxon>
    </lineage>
</organism>
<dbReference type="PANTHER" id="PTHR13539">
    <property type="entry name" value="CALMODULIN-LYSINE N-METHYLTRANSFERASE"/>
    <property type="match status" value="1"/>
</dbReference>
<keyword evidence="7" id="KW-0808">Transferase</keyword>
<sequence>MADDLHRKARQRWKILASVIKKQALAKENLNISVRRFSGFNLFSKTFFESEGDHQWFECRLPGFDKPVLVKQRCRQVTIEDLTGFDNTGNVCLWPSEELLTYYLLQNKSQLKGKTVCELGAGMTGLAGIFLASFGEPSHVLLTDGNKNCVENMEAVIQRNQSSFGWTLVTSRSLVWNEQTNLSNLKYEFDFVISADCLFFTQYHSGLVHVMDTILKDSGFVIMMAPRRKNTLELFCRKACSKFTVTQVENYDPLVWSRHQLAKKEDPMYDEDIHYPVLLLLSKKTGMKT</sequence>
<dbReference type="Proteomes" id="UP001249851">
    <property type="component" value="Unassembled WGS sequence"/>
</dbReference>
<evidence type="ECO:0000256" key="7">
    <source>
        <dbReference type="ARBA" id="ARBA00022679"/>
    </source>
</evidence>
<evidence type="ECO:0000256" key="2">
    <source>
        <dbReference type="ARBA" id="ARBA00004496"/>
    </source>
</evidence>
<keyword evidence="5" id="KW-0963">Cytoplasm</keyword>
<evidence type="ECO:0000256" key="5">
    <source>
        <dbReference type="ARBA" id="ARBA00022490"/>
    </source>
</evidence>
<dbReference type="SUPFAM" id="SSF53335">
    <property type="entry name" value="S-adenosyl-L-methionine-dependent methyltransferases"/>
    <property type="match status" value="1"/>
</dbReference>
<dbReference type="InterPro" id="IPR025800">
    <property type="entry name" value="CaM-Lys-N-MeTrfase"/>
</dbReference>
<keyword evidence="8" id="KW-0539">Nucleus</keyword>
<dbReference type="Pfam" id="PF10294">
    <property type="entry name" value="Methyltransf_16"/>
    <property type="match status" value="1"/>
</dbReference>
<evidence type="ECO:0000256" key="4">
    <source>
        <dbReference type="ARBA" id="ARBA00020594"/>
    </source>
</evidence>
<protein>
    <recommendedName>
        <fullName evidence="4">Calmodulin-lysine N-methyltransferase</fullName>
        <ecNumber evidence="3">2.1.1.60</ecNumber>
    </recommendedName>
</protein>
<dbReference type="EC" id="2.1.1.60" evidence="3"/>
<comment type="subcellular location">
    <subcellularLocation>
        <location evidence="2">Cytoplasm</location>
    </subcellularLocation>
    <subcellularLocation>
        <location evidence="1">Nucleus</location>
    </subcellularLocation>
</comment>
<dbReference type="GO" id="GO:0005737">
    <property type="term" value="C:cytoplasm"/>
    <property type="evidence" value="ECO:0007669"/>
    <property type="project" value="UniProtKB-SubCell"/>
</dbReference>
<reference evidence="9" key="1">
    <citation type="journal article" date="2023" name="G3 (Bethesda)">
        <title>Whole genome assembly and annotation of the endangered Caribbean coral Acropora cervicornis.</title>
        <authorList>
            <person name="Selwyn J.D."/>
            <person name="Vollmer S.V."/>
        </authorList>
    </citation>
    <scope>NUCLEOTIDE SEQUENCE</scope>
    <source>
        <strain evidence="9">K2</strain>
    </source>
</reference>
<evidence type="ECO:0000313" key="10">
    <source>
        <dbReference type="Proteomes" id="UP001249851"/>
    </source>
</evidence>
<comment type="caution">
    <text evidence="9">The sequence shown here is derived from an EMBL/GenBank/DDBJ whole genome shotgun (WGS) entry which is preliminary data.</text>
</comment>
<accession>A0AAD9QXW3</accession>
<proteinExistence type="predicted"/>
<evidence type="ECO:0000256" key="1">
    <source>
        <dbReference type="ARBA" id="ARBA00004123"/>
    </source>
</evidence>
<evidence type="ECO:0000256" key="8">
    <source>
        <dbReference type="ARBA" id="ARBA00023242"/>
    </source>
</evidence>
<gene>
    <name evidence="9" type="ORF">P5673_005355</name>
</gene>
<name>A0AAD9QXW3_ACRCE</name>
<dbReference type="GO" id="GO:0032259">
    <property type="term" value="P:methylation"/>
    <property type="evidence" value="ECO:0007669"/>
    <property type="project" value="UniProtKB-KW"/>
</dbReference>
<evidence type="ECO:0000256" key="6">
    <source>
        <dbReference type="ARBA" id="ARBA00022603"/>
    </source>
</evidence>
<dbReference type="GO" id="GO:0005634">
    <property type="term" value="C:nucleus"/>
    <property type="evidence" value="ECO:0007669"/>
    <property type="project" value="UniProtKB-SubCell"/>
</dbReference>
<dbReference type="PANTHER" id="PTHR13539:SF3">
    <property type="entry name" value="CALMODULIN-LYSINE N-METHYLTRANSFERASE"/>
    <property type="match status" value="1"/>
</dbReference>
<dbReference type="InterPro" id="IPR019410">
    <property type="entry name" value="Methyltransf_16"/>
</dbReference>
<dbReference type="InterPro" id="IPR029063">
    <property type="entry name" value="SAM-dependent_MTases_sf"/>
</dbReference>
<evidence type="ECO:0000313" key="9">
    <source>
        <dbReference type="EMBL" id="KAK2569534.1"/>
    </source>
</evidence>
<dbReference type="GO" id="GO:0018025">
    <property type="term" value="F:calmodulin-lysine N-methyltransferase activity"/>
    <property type="evidence" value="ECO:0007669"/>
    <property type="project" value="UniProtKB-EC"/>
</dbReference>
<evidence type="ECO:0000256" key="3">
    <source>
        <dbReference type="ARBA" id="ARBA00011914"/>
    </source>
</evidence>
<dbReference type="Gene3D" id="3.40.50.150">
    <property type="entry name" value="Vaccinia Virus protein VP39"/>
    <property type="match status" value="1"/>
</dbReference>
<keyword evidence="6" id="KW-0489">Methyltransferase</keyword>
<reference evidence="9" key="2">
    <citation type="journal article" date="2023" name="Science">
        <title>Genomic signatures of disease resistance in endangered staghorn corals.</title>
        <authorList>
            <person name="Vollmer S.V."/>
            <person name="Selwyn J.D."/>
            <person name="Despard B.A."/>
            <person name="Roesel C.L."/>
        </authorList>
    </citation>
    <scope>NUCLEOTIDE SEQUENCE</scope>
    <source>
        <strain evidence="9">K2</strain>
    </source>
</reference>
<dbReference type="EMBL" id="JARQWQ010000009">
    <property type="protein sequence ID" value="KAK2569534.1"/>
    <property type="molecule type" value="Genomic_DNA"/>
</dbReference>
<dbReference type="AlphaFoldDB" id="A0AAD9QXW3"/>
<keyword evidence="10" id="KW-1185">Reference proteome</keyword>